<accession>A0A8R7TGP7</accession>
<evidence type="ECO:0000313" key="2">
    <source>
        <dbReference type="Proteomes" id="UP000015106"/>
    </source>
</evidence>
<keyword evidence="2" id="KW-1185">Reference proteome</keyword>
<reference evidence="2" key="1">
    <citation type="journal article" date="2013" name="Nature">
        <title>Draft genome of the wheat A-genome progenitor Triticum urartu.</title>
        <authorList>
            <person name="Ling H.Q."/>
            <person name="Zhao S."/>
            <person name="Liu D."/>
            <person name="Wang J."/>
            <person name="Sun H."/>
            <person name="Zhang C."/>
            <person name="Fan H."/>
            <person name="Li D."/>
            <person name="Dong L."/>
            <person name="Tao Y."/>
            <person name="Gao C."/>
            <person name="Wu H."/>
            <person name="Li Y."/>
            <person name="Cui Y."/>
            <person name="Guo X."/>
            <person name="Zheng S."/>
            <person name="Wang B."/>
            <person name="Yu K."/>
            <person name="Liang Q."/>
            <person name="Yang W."/>
            <person name="Lou X."/>
            <person name="Chen J."/>
            <person name="Feng M."/>
            <person name="Jian J."/>
            <person name="Zhang X."/>
            <person name="Luo G."/>
            <person name="Jiang Y."/>
            <person name="Liu J."/>
            <person name="Wang Z."/>
            <person name="Sha Y."/>
            <person name="Zhang B."/>
            <person name="Wu H."/>
            <person name="Tang D."/>
            <person name="Shen Q."/>
            <person name="Xue P."/>
            <person name="Zou S."/>
            <person name="Wang X."/>
            <person name="Liu X."/>
            <person name="Wang F."/>
            <person name="Yang Y."/>
            <person name="An X."/>
            <person name="Dong Z."/>
            <person name="Zhang K."/>
            <person name="Zhang X."/>
            <person name="Luo M.C."/>
            <person name="Dvorak J."/>
            <person name="Tong Y."/>
            <person name="Wang J."/>
            <person name="Yang H."/>
            <person name="Li Z."/>
            <person name="Wang D."/>
            <person name="Zhang A."/>
            <person name="Wang J."/>
        </authorList>
    </citation>
    <scope>NUCLEOTIDE SEQUENCE</scope>
    <source>
        <strain evidence="2">cv. G1812</strain>
    </source>
</reference>
<dbReference type="EnsemblPlants" id="TuG1812G0200002434.01.T05">
    <property type="protein sequence ID" value="TuG1812G0200002434.01.T05"/>
    <property type="gene ID" value="TuG1812G0200002434.01"/>
</dbReference>
<dbReference type="Gramene" id="TuG1812G0200002434.01.T05">
    <property type="protein sequence ID" value="TuG1812G0200002434.01.T05"/>
    <property type="gene ID" value="TuG1812G0200002434.01"/>
</dbReference>
<reference evidence="1" key="3">
    <citation type="submission" date="2022-06" db="UniProtKB">
        <authorList>
            <consortium name="EnsemblPlants"/>
        </authorList>
    </citation>
    <scope>IDENTIFICATION</scope>
</reference>
<reference evidence="1" key="2">
    <citation type="submission" date="2018-03" db="EMBL/GenBank/DDBJ databases">
        <title>The Triticum urartu genome reveals the dynamic nature of wheat genome evolution.</title>
        <authorList>
            <person name="Ling H."/>
            <person name="Ma B."/>
            <person name="Shi X."/>
            <person name="Liu H."/>
            <person name="Dong L."/>
            <person name="Sun H."/>
            <person name="Cao Y."/>
            <person name="Gao Q."/>
            <person name="Zheng S."/>
            <person name="Li Y."/>
            <person name="Yu Y."/>
            <person name="Du H."/>
            <person name="Qi M."/>
            <person name="Li Y."/>
            <person name="Yu H."/>
            <person name="Cui Y."/>
            <person name="Wang N."/>
            <person name="Chen C."/>
            <person name="Wu H."/>
            <person name="Zhao Y."/>
            <person name="Zhang J."/>
            <person name="Li Y."/>
            <person name="Zhou W."/>
            <person name="Zhang B."/>
            <person name="Hu W."/>
            <person name="Eijk M."/>
            <person name="Tang J."/>
            <person name="Witsenboer H."/>
            <person name="Zhao S."/>
            <person name="Li Z."/>
            <person name="Zhang A."/>
            <person name="Wang D."/>
            <person name="Liang C."/>
        </authorList>
    </citation>
    <scope>NUCLEOTIDE SEQUENCE [LARGE SCALE GENOMIC DNA]</scope>
    <source>
        <strain evidence="1">cv. G1812</strain>
    </source>
</reference>
<organism evidence="1 2">
    <name type="scientific">Triticum urartu</name>
    <name type="common">Red wild einkorn</name>
    <name type="synonym">Crithodium urartu</name>
    <dbReference type="NCBI Taxonomy" id="4572"/>
    <lineage>
        <taxon>Eukaryota</taxon>
        <taxon>Viridiplantae</taxon>
        <taxon>Streptophyta</taxon>
        <taxon>Embryophyta</taxon>
        <taxon>Tracheophyta</taxon>
        <taxon>Spermatophyta</taxon>
        <taxon>Magnoliopsida</taxon>
        <taxon>Liliopsida</taxon>
        <taxon>Poales</taxon>
        <taxon>Poaceae</taxon>
        <taxon>BOP clade</taxon>
        <taxon>Pooideae</taxon>
        <taxon>Triticodae</taxon>
        <taxon>Triticeae</taxon>
        <taxon>Triticinae</taxon>
        <taxon>Triticum</taxon>
    </lineage>
</organism>
<protein>
    <submittedName>
        <fullName evidence="1">Uncharacterized protein</fullName>
    </submittedName>
</protein>
<dbReference type="Proteomes" id="UP000015106">
    <property type="component" value="Chromosome 2"/>
</dbReference>
<proteinExistence type="predicted"/>
<dbReference type="AlphaFoldDB" id="A0A8R7TGP7"/>
<sequence>MVCIFYIALTSNSNYIFCLNCCVPMRSWDNSDMSRCPVRSWVHYLVTSSANCFFKATEWSEGWSSRHR</sequence>
<evidence type="ECO:0000313" key="1">
    <source>
        <dbReference type="EnsemblPlants" id="TuG1812G0200002434.01.T05"/>
    </source>
</evidence>
<name>A0A8R7TGP7_TRIUA</name>